<proteinExistence type="predicted"/>
<dbReference type="InterPro" id="IPR011009">
    <property type="entry name" value="Kinase-like_dom_sf"/>
</dbReference>
<sequence>MEIEIWDGGLQEQEVAAIEKIKAAFSDKVSTPKKPARGGSLGEQLQSYGYGSGNNGMFPWKGYAGFRFVESKKEGEFDLVIVTHCNVIIVELKDWNHQSVTARGDTWYKGDQSMGRSPVSVTRGKKFTLDNKLKRLAQRFTNKNYAPFVHFFVVMTGNADFSQLPEDQLHHTISLTDFLKFADRNTFNKHFRPHPNAQVLNQDFPIFDNLFLGPQTAPKALRVDGYEAKDKIFEHPKKVYREYLAKSEISSSTEALLRVWSFKNVQGSKAYTPEGRAEIVSREREVLQHINHQNRDLYNHCLRSLTSFQKDEVTAEYSEVYELPPGHVRFNEFIGKYGKAFSVLDRLNVTKLLIAKFGNLHEMKIAHRDIADHSLWISPSKEVALSNFISAYHQPVGTVGDYRKSLSVGAVEAQDMLDGGDLTPFQQDVHALGLVAWHLLSGKRMSPKSLETVQGDMLNSEQWYSGVLLDAVAAKFASATEFFDALKQAEPAGEAIPTFDDAELDPYRHAINHSRQYREDDDFLVENAEKEVYVSGGRLIKAWLNAGGQGDDSSTNFQVLKFLKLLDKLSSVKPTYLPEVREFGIASKSSSLYMVTDQVQGATWDKALIADDEKIELVGKFVAAVEHLHDLGVAHGDIHPGNVMLETESRSLYLIDIPDFSPSGEESKNHCYSPEYIDSCTSFERDNYAVMKMSCELLGLPWGHESETYPALANAIRAELEDPQFGFKDLGRFKKAIDSDDASSEQSLIEITAGNADEAITILPDNGHLYVTVEPNHKEPTEVKVTFTGIGGSFSAMFCKQQQALLVGFKPWSRSSIRKQDIDDSQFEIGTGIRIIPGRPQEMSALTELLNEDESFARAMDLATASEEKQDQEQEEGTGTLTLQLKEAFSKLDKQAVEPASTKTLEIPTVKLWRAILDTETESYPNIEVSGEIIPVADAHGELLLPYSADVDPLGGFSSSDEVEALLVDQEGVERFIGEVSLKKSALKEIRLVKTRAAAYKLTDSDIVFFRTKQDRASYRKRKRALERLLDREGVMPDLMDLFDPSCEKSALNYGILLSDADFARYDREDQHGNQISLNEQQREAFTKLVNNGPLSLLQGPPGTGKTEFIAAFVHYLVEKQNTKRILLVSQSHEAVNTAAERIRKHCARLNTDLEVVRFSNREGAVSPGLKDVYSNAITTEKRELFNAESKYRVEALSEAIGLEPEFISSVVLAELKLFKQIDHLETLLYQVNDLSDEKDIKELKEISVELDLSIRSKLSTEYGISLDAEAKVSEAKEILVSKLCREYGVRPDEARRVKALAKISRDMQDALSGERVNVDEFYARSRQLVAGTCVGIGQGHIGIQDNIYDWVIIDEAARSIASELAIAMQSARRVLLVGDHLQLPPLYSDAHKAALARKLGINCSHTEIDEVLRSDFARAFNSTYGEQANAALLTQYRMAPPIGDLVSQTFYDGKLRNGERGIPDVYQHAPRALRSMVTWLDTSNLGQRAHHLEDRGTSIYNRCEADQIISVLKQVSENAEFVAELSKLTSKDEAAIGVICMYAEQKRLLRQKFNQEIWSDGFKDLVKIDTVDSYQGKENRIIILSLTRSDKRHSPGFLRAPNRINVAMSRAMDRLLIVGNADIWKGNNKELPLGSVVRYMTERGQDAGYTFLSAKQGGKQK</sequence>
<dbReference type="Pfam" id="PF13087">
    <property type="entry name" value="AAA_12"/>
    <property type="match status" value="1"/>
</dbReference>
<organism evidence="2">
    <name type="scientific">Vibrio nigripulchritudo</name>
    <dbReference type="NCBI Taxonomy" id="28173"/>
    <lineage>
        <taxon>Bacteria</taxon>
        <taxon>Pseudomonadati</taxon>
        <taxon>Pseudomonadota</taxon>
        <taxon>Gammaproteobacteria</taxon>
        <taxon>Vibrionales</taxon>
        <taxon>Vibrionaceae</taxon>
        <taxon>Vibrio</taxon>
    </lineage>
</organism>
<dbReference type="RefSeq" id="WP_013610245.1">
    <property type="nucleotide sequence ID" value="NC_015156.1"/>
</dbReference>
<keyword evidence="2" id="KW-0067">ATP-binding</keyword>
<reference evidence="2" key="1">
    <citation type="submission" date="2010-02" db="EMBL/GenBank/DDBJ databases">
        <authorList>
            <person name="Genoscope - CEA"/>
        </authorList>
    </citation>
    <scope>NUCLEOTIDE SEQUENCE</scope>
    <source>
        <plasmid evidence="2">VIBNI_pA</plasmid>
    </source>
</reference>
<dbReference type="Pfam" id="PF13086">
    <property type="entry name" value="AAA_11"/>
    <property type="match status" value="1"/>
</dbReference>
<dbReference type="InterPro" id="IPR045055">
    <property type="entry name" value="DNA2/NAM7-like"/>
</dbReference>
<accession>A0A9P1JLE9</accession>
<dbReference type="GO" id="GO:0004672">
    <property type="term" value="F:protein kinase activity"/>
    <property type="evidence" value="ECO:0007669"/>
    <property type="project" value="InterPro"/>
</dbReference>
<dbReference type="InterPro" id="IPR041679">
    <property type="entry name" value="DNA2/NAM7-like_C"/>
</dbReference>
<dbReference type="SUPFAM" id="SSF56112">
    <property type="entry name" value="Protein kinase-like (PK-like)"/>
    <property type="match status" value="2"/>
</dbReference>
<dbReference type="GO" id="GO:0005524">
    <property type="term" value="F:ATP binding"/>
    <property type="evidence" value="ECO:0007669"/>
    <property type="project" value="InterPro"/>
</dbReference>
<dbReference type="PANTHER" id="PTHR10887:SF495">
    <property type="entry name" value="HELICASE SENATAXIN ISOFORM X1-RELATED"/>
    <property type="match status" value="1"/>
</dbReference>
<geneLocation type="plasmid" evidence="2">
    <name>VIBNI_pA</name>
</geneLocation>
<feature type="domain" description="Protein kinase" evidence="1">
    <location>
        <begin position="238"/>
        <end position="534"/>
    </location>
</feature>
<dbReference type="CDD" id="cd18808">
    <property type="entry name" value="SF1_C_Upf1"/>
    <property type="match status" value="1"/>
</dbReference>
<keyword evidence="2" id="KW-0547">Nucleotide-binding</keyword>
<dbReference type="Pfam" id="PF08378">
    <property type="entry name" value="NERD"/>
    <property type="match status" value="1"/>
</dbReference>
<dbReference type="InterPro" id="IPR041677">
    <property type="entry name" value="DNA2/NAM7_AAA_11"/>
</dbReference>
<keyword evidence="2" id="KW-0347">Helicase</keyword>
<dbReference type="EMBL" id="FP893246">
    <property type="protein sequence ID" value="CBJ93104.1"/>
    <property type="molecule type" value="Genomic_DNA"/>
</dbReference>
<keyword evidence="2" id="KW-0614">Plasmid</keyword>
<gene>
    <name evidence="2" type="ORF">VIBNI_0064</name>
</gene>
<dbReference type="InterPro" id="IPR000719">
    <property type="entry name" value="Prot_kinase_dom"/>
</dbReference>
<protein>
    <submittedName>
        <fullName evidence="2">Helicase subunit</fullName>
    </submittedName>
</protein>
<dbReference type="PROSITE" id="PS50011">
    <property type="entry name" value="PROTEIN_KINASE_DOM"/>
    <property type="match status" value="1"/>
</dbReference>
<dbReference type="InterPro" id="IPR047187">
    <property type="entry name" value="SF1_C_Upf1"/>
</dbReference>
<dbReference type="Gene3D" id="3.40.50.300">
    <property type="entry name" value="P-loop containing nucleotide triphosphate hydrolases"/>
    <property type="match status" value="2"/>
</dbReference>
<keyword evidence="2" id="KW-0378">Hydrolase</keyword>
<dbReference type="InterPro" id="IPR011528">
    <property type="entry name" value="NERD"/>
</dbReference>
<dbReference type="SUPFAM" id="SSF52540">
    <property type="entry name" value="P-loop containing nucleoside triphosphate hydrolases"/>
    <property type="match status" value="1"/>
</dbReference>
<dbReference type="PANTHER" id="PTHR10887">
    <property type="entry name" value="DNA2/NAM7 HELICASE FAMILY"/>
    <property type="match status" value="1"/>
</dbReference>
<dbReference type="Gene3D" id="1.10.510.10">
    <property type="entry name" value="Transferase(Phosphotransferase) domain 1"/>
    <property type="match status" value="2"/>
</dbReference>
<name>A0A9P1JLE9_9VIBR</name>
<dbReference type="InterPro" id="IPR027417">
    <property type="entry name" value="P-loop_NTPase"/>
</dbReference>
<evidence type="ECO:0000259" key="1">
    <source>
        <dbReference type="PROSITE" id="PS50011"/>
    </source>
</evidence>
<evidence type="ECO:0000313" key="2">
    <source>
        <dbReference type="EMBL" id="CBJ93104.1"/>
    </source>
</evidence>
<dbReference type="GO" id="GO:0004386">
    <property type="term" value="F:helicase activity"/>
    <property type="evidence" value="ECO:0007669"/>
    <property type="project" value="UniProtKB-KW"/>
</dbReference>